<feature type="transmembrane region" description="Helical" evidence="6">
    <location>
        <begin position="52"/>
        <end position="73"/>
    </location>
</feature>
<evidence type="ECO:0000256" key="3">
    <source>
        <dbReference type="ARBA" id="ARBA00022989"/>
    </source>
</evidence>
<keyword evidence="9" id="KW-1185">Reference proteome</keyword>
<feature type="chain" id="PRO_5040215515" description="DSC E3 ubiquitin ligase complex subunit 2" evidence="7">
    <location>
        <begin position="29"/>
        <end position="278"/>
    </location>
</feature>
<dbReference type="AlphaFoldDB" id="A0A9P8KY02"/>
<reference evidence="8" key="1">
    <citation type="submission" date="2021-03" db="EMBL/GenBank/DDBJ databases">
        <title>Comparative genomics and phylogenomic investigation of the class Geoglossomycetes provide insights into ecological specialization and systematics.</title>
        <authorList>
            <person name="Melie T."/>
            <person name="Pirro S."/>
            <person name="Miller A.N."/>
            <person name="Quandt A."/>
        </authorList>
    </citation>
    <scope>NUCLEOTIDE SEQUENCE</scope>
    <source>
        <strain evidence="8">GBOQ0MN5Z8</strain>
    </source>
</reference>
<dbReference type="Proteomes" id="UP000698800">
    <property type="component" value="Unassembled WGS sequence"/>
</dbReference>
<feature type="signal peptide" evidence="7">
    <location>
        <begin position="1"/>
        <end position="28"/>
    </location>
</feature>
<dbReference type="InterPro" id="IPR035952">
    <property type="entry name" value="Rhomboid-like_sf"/>
</dbReference>
<comment type="caution">
    <text evidence="8">The sequence shown here is derived from an EMBL/GenBank/DDBJ whole genome shotgun (WGS) entry which is preliminary data.</text>
</comment>
<sequence>MQTSGFTSTPTSKLLLTLVVLLSLLASALDVKPLFRVRVDPDLVVHGQAWRVAVWQACYGNAAEVLFAGMLGYRLRVVERGWGSRKFAGAQSFILTTLPYTTLLPPLLLACLLRPLSLYTLNALPSGPTPLLFAILSQYHALIPPTYRYVVAAPPLSLSFSDKSYTYLLAAQLALSQLPGSLIGAAVGWMVGYAWRAEVLVPGEVWRWRVPKWVVGEGGRERGFEGLRRRLEGEVGGGGGGAGAGAGRASGREGEGEGQGVVRRSLGTQILDQFRGAF</sequence>
<evidence type="ECO:0000256" key="5">
    <source>
        <dbReference type="SAM" id="MobiDB-lite"/>
    </source>
</evidence>
<organism evidence="8 9">
    <name type="scientific">Glutinoglossum americanum</name>
    <dbReference type="NCBI Taxonomy" id="1670608"/>
    <lineage>
        <taxon>Eukaryota</taxon>
        <taxon>Fungi</taxon>
        <taxon>Dikarya</taxon>
        <taxon>Ascomycota</taxon>
        <taxon>Pezizomycotina</taxon>
        <taxon>Geoglossomycetes</taxon>
        <taxon>Geoglossales</taxon>
        <taxon>Geoglossaceae</taxon>
        <taxon>Glutinoglossum</taxon>
    </lineage>
</organism>
<keyword evidence="7" id="KW-0732">Signal</keyword>
<evidence type="ECO:0000313" key="9">
    <source>
        <dbReference type="Proteomes" id="UP000698800"/>
    </source>
</evidence>
<accession>A0A9P8KY02</accession>
<feature type="transmembrane region" description="Helical" evidence="6">
    <location>
        <begin position="93"/>
        <end position="116"/>
    </location>
</feature>
<evidence type="ECO:0000256" key="1">
    <source>
        <dbReference type="ARBA" id="ARBA00004141"/>
    </source>
</evidence>
<dbReference type="GO" id="GO:0004252">
    <property type="term" value="F:serine-type endopeptidase activity"/>
    <property type="evidence" value="ECO:0007669"/>
    <property type="project" value="TreeGrafter"/>
</dbReference>
<keyword evidence="2 6" id="KW-0812">Transmembrane</keyword>
<proteinExistence type="predicted"/>
<gene>
    <name evidence="8" type="ORF">FGG08_005953</name>
</gene>
<evidence type="ECO:0000256" key="6">
    <source>
        <dbReference type="SAM" id="Phobius"/>
    </source>
</evidence>
<protein>
    <recommendedName>
        <fullName evidence="10">DSC E3 ubiquitin ligase complex subunit 2</fullName>
    </recommendedName>
</protein>
<evidence type="ECO:0008006" key="10">
    <source>
        <dbReference type="Google" id="ProtNLM"/>
    </source>
</evidence>
<feature type="region of interest" description="Disordered" evidence="5">
    <location>
        <begin position="235"/>
        <end position="259"/>
    </location>
</feature>
<evidence type="ECO:0000256" key="7">
    <source>
        <dbReference type="SAM" id="SignalP"/>
    </source>
</evidence>
<dbReference type="OrthoDB" id="272778at2759"/>
<comment type="subcellular location">
    <subcellularLocation>
        <location evidence="1">Membrane</location>
        <topology evidence="1">Multi-pass membrane protein</topology>
    </subcellularLocation>
</comment>
<name>A0A9P8KY02_9PEZI</name>
<dbReference type="PANTHER" id="PTHR43066">
    <property type="entry name" value="RHOMBOID-RELATED PROTEIN"/>
    <property type="match status" value="1"/>
</dbReference>
<dbReference type="EMBL" id="JAGHQL010000155">
    <property type="protein sequence ID" value="KAH0537251.1"/>
    <property type="molecule type" value="Genomic_DNA"/>
</dbReference>
<keyword evidence="4 6" id="KW-0472">Membrane</keyword>
<evidence type="ECO:0000256" key="2">
    <source>
        <dbReference type="ARBA" id="ARBA00022692"/>
    </source>
</evidence>
<dbReference type="SUPFAM" id="SSF144091">
    <property type="entry name" value="Rhomboid-like"/>
    <property type="match status" value="1"/>
</dbReference>
<dbReference type="GO" id="GO:0016020">
    <property type="term" value="C:membrane"/>
    <property type="evidence" value="ECO:0007669"/>
    <property type="project" value="UniProtKB-SubCell"/>
</dbReference>
<dbReference type="PANTHER" id="PTHR43066:SF21">
    <property type="entry name" value="UBIQUITIN-ASSOCIATED DOMAIN-CONTAINING PROTEIN 2"/>
    <property type="match status" value="1"/>
</dbReference>
<evidence type="ECO:0000313" key="8">
    <source>
        <dbReference type="EMBL" id="KAH0537251.1"/>
    </source>
</evidence>
<feature type="compositionally biased region" description="Gly residues" evidence="5">
    <location>
        <begin position="235"/>
        <end position="248"/>
    </location>
</feature>
<evidence type="ECO:0000256" key="4">
    <source>
        <dbReference type="ARBA" id="ARBA00023136"/>
    </source>
</evidence>
<keyword evidence="3 6" id="KW-1133">Transmembrane helix</keyword>